<gene>
    <name evidence="3" type="ORF">Tco_0842407</name>
</gene>
<feature type="region of interest" description="Disordered" evidence="2">
    <location>
        <begin position="229"/>
        <end position="267"/>
    </location>
</feature>
<organism evidence="3 4">
    <name type="scientific">Tanacetum coccineum</name>
    <dbReference type="NCBI Taxonomy" id="301880"/>
    <lineage>
        <taxon>Eukaryota</taxon>
        <taxon>Viridiplantae</taxon>
        <taxon>Streptophyta</taxon>
        <taxon>Embryophyta</taxon>
        <taxon>Tracheophyta</taxon>
        <taxon>Spermatophyta</taxon>
        <taxon>Magnoliopsida</taxon>
        <taxon>eudicotyledons</taxon>
        <taxon>Gunneridae</taxon>
        <taxon>Pentapetalae</taxon>
        <taxon>asterids</taxon>
        <taxon>campanulids</taxon>
        <taxon>Asterales</taxon>
        <taxon>Asteraceae</taxon>
        <taxon>Asteroideae</taxon>
        <taxon>Anthemideae</taxon>
        <taxon>Anthemidinae</taxon>
        <taxon>Tanacetum</taxon>
    </lineage>
</organism>
<proteinExistence type="predicted"/>
<feature type="compositionally biased region" description="Basic and acidic residues" evidence="2">
    <location>
        <begin position="244"/>
        <end position="267"/>
    </location>
</feature>
<evidence type="ECO:0000313" key="4">
    <source>
        <dbReference type="Proteomes" id="UP001151760"/>
    </source>
</evidence>
<reference evidence="3" key="2">
    <citation type="submission" date="2022-01" db="EMBL/GenBank/DDBJ databases">
        <authorList>
            <person name="Yamashiro T."/>
            <person name="Shiraishi A."/>
            <person name="Satake H."/>
            <person name="Nakayama K."/>
        </authorList>
    </citation>
    <scope>NUCLEOTIDE SEQUENCE</scope>
</reference>
<evidence type="ECO:0000313" key="3">
    <source>
        <dbReference type="EMBL" id="GJT07945.1"/>
    </source>
</evidence>
<evidence type="ECO:0000256" key="1">
    <source>
        <dbReference type="SAM" id="Coils"/>
    </source>
</evidence>
<dbReference type="Proteomes" id="UP001151760">
    <property type="component" value="Unassembled WGS sequence"/>
</dbReference>
<accession>A0ABQ5AZR0</accession>
<keyword evidence="1" id="KW-0175">Coiled coil</keyword>
<keyword evidence="4" id="KW-1185">Reference proteome</keyword>
<sequence>MGDTIAQTRSENVSKLSNDPLLARGNTLRSGEDILKLKELMEFCTKLQQRVLNLENTKTDQAQKITGLKLRVKKLEKKRGLRTHKLKILYKVGRSARVISSDEASLGDQEDASKQGRKINGIDKDAEITLVDETQGRYGDDLMFDTGVLDDEEVFAGQDMAKKEINVAEKEVSTADPVTTVGEVITTANVEISTASPTKTTIFDDLTLAQTLIEIKIAKPKVKGVVIGEQSESTTRTRPQQLPSKDKGKAIMEDPEKPTNRKDQIRHDEEVAQRLQAQLQAELEEEDRFVRQREEEANIVSWDNVQAMIDADYQMAQQMQAEEQEKLSIKEKSKLFVQLLESRKKHFAAMRAQEKRNIPPTKAQKRKTMSTYLKNMVGYKHNQLKNKSFDDIQKLFDKAMNRVNIFVDMDTELVEGSEVRAEGSKTKAEGSSKRTGDELEQ</sequence>
<feature type="region of interest" description="Disordered" evidence="2">
    <location>
        <begin position="417"/>
        <end position="441"/>
    </location>
</feature>
<feature type="coiled-coil region" evidence="1">
    <location>
        <begin position="37"/>
        <end position="78"/>
    </location>
</feature>
<dbReference type="EMBL" id="BQNB010012791">
    <property type="protein sequence ID" value="GJT07945.1"/>
    <property type="molecule type" value="Genomic_DNA"/>
</dbReference>
<reference evidence="3" key="1">
    <citation type="journal article" date="2022" name="Int. J. Mol. Sci.">
        <title>Draft Genome of Tanacetum Coccineum: Genomic Comparison of Closely Related Tanacetum-Family Plants.</title>
        <authorList>
            <person name="Yamashiro T."/>
            <person name="Shiraishi A."/>
            <person name="Nakayama K."/>
            <person name="Satake H."/>
        </authorList>
    </citation>
    <scope>NUCLEOTIDE SEQUENCE</scope>
</reference>
<evidence type="ECO:0000256" key="2">
    <source>
        <dbReference type="SAM" id="MobiDB-lite"/>
    </source>
</evidence>
<name>A0ABQ5AZR0_9ASTR</name>
<protein>
    <submittedName>
        <fullName evidence="3">Uncharacterized protein</fullName>
    </submittedName>
</protein>
<feature type="compositionally biased region" description="Polar residues" evidence="2">
    <location>
        <begin position="230"/>
        <end position="243"/>
    </location>
</feature>
<comment type="caution">
    <text evidence="3">The sequence shown here is derived from an EMBL/GenBank/DDBJ whole genome shotgun (WGS) entry which is preliminary data.</text>
</comment>